<feature type="compositionally biased region" description="Polar residues" evidence="5">
    <location>
        <begin position="817"/>
        <end position="835"/>
    </location>
</feature>
<dbReference type="InterPro" id="IPR049452">
    <property type="entry name" value="Anoctamin_TM"/>
</dbReference>
<feature type="compositionally biased region" description="Basic and acidic residues" evidence="5">
    <location>
        <begin position="181"/>
        <end position="190"/>
    </location>
</feature>
<dbReference type="AlphaFoldDB" id="A0A9W8A0C4"/>
<evidence type="ECO:0000259" key="7">
    <source>
        <dbReference type="Pfam" id="PF04547"/>
    </source>
</evidence>
<feature type="region of interest" description="Disordered" evidence="5">
    <location>
        <begin position="171"/>
        <end position="190"/>
    </location>
</feature>
<feature type="compositionally biased region" description="Polar residues" evidence="5">
    <location>
        <begin position="70"/>
        <end position="79"/>
    </location>
</feature>
<feature type="transmembrane region" description="Helical" evidence="6">
    <location>
        <begin position="473"/>
        <end position="490"/>
    </location>
</feature>
<feature type="region of interest" description="Disordered" evidence="5">
    <location>
        <begin position="249"/>
        <end position="288"/>
    </location>
</feature>
<keyword evidence="9" id="KW-1185">Reference proteome</keyword>
<protein>
    <recommendedName>
        <fullName evidence="7">Anoctamin transmembrane domain-containing protein</fullName>
    </recommendedName>
</protein>
<evidence type="ECO:0000313" key="8">
    <source>
        <dbReference type="EMBL" id="KAJ1918107.1"/>
    </source>
</evidence>
<dbReference type="GO" id="GO:0005254">
    <property type="term" value="F:chloride channel activity"/>
    <property type="evidence" value="ECO:0007669"/>
    <property type="project" value="TreeGrafter"/>
</dbReference>
<accession>A0A9W8A0C4</accession>
<evidence type="ECO:0000256" key="5">
    <source>
        <dbReference type="SAM" id="MobiDB-lite"/>
    </source>
</evidence>
<dbReference type="OrthoDB" id="296386at2759"/>
<feature type="compositionally biased region" description="Low complexity" evidence="5">
    <location>
        <begin position="14"/>
        <end position="26"/>
    </location>
</feature>
<dbReference type="GO" id="GO:0032541">
    <property type="term" value="C:cortical endoplasmic reticulum"/>
    <property type="evidence" value="ECO:0007669"/>
    <property type="project" value="TreeGrafter"/>
</dbReference>
<dbReference type="GO" id="GO:0016020">
    <property type="term" value="C:membrane"/>
    <property type="evidence" value="ECO:0007669"/>
    <property type="project" value="UniProtKB-SubCell"/>
</dbReference>
<feature type="compositionally biased region" description="Acidic residues" evidence="5">
    <location>
        <begin position="795"/>
        <end position="813"/>
    </location>
</feature>
<dbReference type="Proteomes" id="UP001150538">
    <property type="component" value="Unassembled WGS sequence"/>
</dbReference>
<feature type="transmembrane region" description="Helical" evidence="6">
    <location>
        <begin position="443"/>
        <end position="467"/>
    </location>
</feature>
<comment type="subcellular location">
    <subcellularLocation>
        <location evidence="1">Membrane</location>
        <topology evidence="1">Multi-pass membrane protein</topology>
    </subcellularLocation>
</comment>
<dbReference type="EMBL" id="JANBPU010000053">
    <property type="protein sequence ID" value="KAJ1918107.1"/>
    <property type="molecule type" value="Genomic_DNA"/>
</dbReference>
<feature type="transmembrane region" description="Helical" evidence="6">
    <location>
        <begin position="551"/>
        <end position="573"/>
    </location>
</feature>
<feature type="compositionally biased region" description="Polar residues" evidence="5">
    <location>
        <begin position="171"/>
        <end position="180"/>
    </location>
</feature>
<name>A0A9W8A0C4_9FUNG</name>
<feature type="transmembrane region" description="Helical" evidence="6">
    <location>
        <begin position="635"/>
        <end position="655"/>
    </location>
</feature>
<feature type="transmembrane region" description="Helical" evidence="6">
    <location>
        <begin position="585"/>
        <end position="604"/>
    </location>
</feature>
<comment type="caution">
    <text evidence="8">The sequence shown here is derived from an EMBL/GenBank/DDBJ whole genome shotgun (WGS) entry which is preliminary data.</text>
</comment>
<feature type="domain" description="Anoctamin transmembrane" evidence="7">
    <location>
        <begin position="435"/>
        <end position="1027"/>
    </location>
</feature>
<evidence type="ECO:0000256" key="4">
    <source>
        <dbReference type="ARBA" id="ARBA00023136"/>
    </source>
</evidence>
<proteinExistence type="predicted"/>
<dbReference type="PANTHER" id="PTHR12308:SF73">
    <property type="entry name" value="ANOCTAMIN"/>
    <property type="match status" value="1"/>
</dbReference>
<organism evidence="8 9">
    <name type="scientific">Mycoemilia scoparia</name>
    <dbReference type="NCBI Taxonomy" id="417184"/>
    <lineage>
        <taxon>Eukaryota</taxon>
        <taxon>Fungi</taxon>
        <taxon>Fungi incertae sedis</taxon>
        <taxon>Zoopagomycota</taxon>
        <taxon>Kickxellomycotina</taxon>
        <taxon>Kickxellomycetes</taxon>
        <taxon>Kickxellales</taxon>
        <taxon>Kickxellaceae</taxon>
        <taxon>Mycoemilia</taxon>
    </lineage>
</organism>
<dbReference type="Pfam" id="PF04547">
    <property type="entry name" value="Anoctamin"/>
    <property type="match status" value="1"/>
</dbReference>
<evidence type="ECO:0000313" key="9">
    <source>
        <dbReference type="Proteomes" id="UP001150538"/>
    </source>
</evidence>
<feature type="region of interest" description="Disordered" evidence="5">
    <location>
        <begin position="1"/>
        <end position="28"/>
    </location>
</feature>
<gene>
    <name evidence="8" type="ORF">H4219_002829</name>
</gene>
<keyword evidence="4 6" id="KW-0472">Membrane</keyword>
<keyword evidence="2 6" id="KW-0812">Transmembrane</keyword>
<keyword evidence="3 6" id="KW-1133">Transmembrane helix</keyword>
<feature type="region of interest" description="Disordered" evidence="5">
    <location>
        <begin position="786"/>
        <end position="851"/>
    </location>
</feature>
<evidence type="ECO:0000256" key="6">
    <source>
        <dbReference type="SAM" id="Phobius"/>
    </source>
</evidence>
<sequence>MAGTEGSLRGRAKLSPPLSPSASPSSVNEQPLRFMKQWLLQSYNISEKQFEINTPNNKSPTTTAAAADIPTTSSNVDNQTSATNISEEKSYADYVIHFQYTPPSRDSVLKQVREAASGEAKAQAHRVAKEDNVISAFSSLMLRLKKAGLDIEVREALNVRWFDSISYNVSENASPTSINSSHKDSDENRRVSKRVEYVPKEGELLLFVSCPERRLLRELAYCRVNDWLNGIHSHNVSLGSTTGLGDVATGSSPPVTAVPPTTPIDPNMASRSGGNGNSTSIAGGSGIPRPPPQPSSVFGHHYHRPNLDILQSEEEEDFEYDVFSSNPSIVMDNPNAGGNASTTTTNATGAASAPTPFQLFDITPETLDKLDSAERKRLVYRIITGPENEMGAAVNTDTERWIKSIVPLHDRKFNKQWLRRWSVKWLIDYSDLNKIRANFGDEIAMYFAFLQNYFLWLIAPTVFGILTYLRGTAFSWGFAILIVGWSIFLTETWQRRQTDLASYWGTKGIEKSDADEGWRPQFQPDRWVIDPVTQKSVPYFSNRKRWARRAFGFPILVLVSVAMAAVVSFMFALQTFFEEYYEGPFQLALVYFPTVLYCAFIPVFTSVCRKVARRLNDYENYEKESEYIAHYTEKIFIFQFLQDQLYLILTAWVFIPFRDNFETWLRSLYGFIVTTSSGDTLLMKDADGKYLYQIKKSHTPAPEKLQSLLLYFIITGQVINLVLETIAPMVMRYWKSRKEMKIRRERERITKLAFNNARKVNQTEEDQQLLQDYKDAEGMMQRMASFADLDSHSSEDEESYDDDDDDDEDDDNEQEKNSQGFENVDGNSPITTSSVAAEKPSISRSTSKQSTPTRLRFTYSGIHRKIKSSKYEQKFIARVTTEVELPSYDIYEDYAEMASQFGYVTFFSIIWPLAPLCAFINNWIELRSDAAKICLTVRRPIPSTRVESIGPWLDTLRFTSWLASISNALLVYQFNTQASWLPATDKESMDRYGRTDMVLALVITILSEHLFMVARYLFRQVLKSWPCASEKREQIAKAKMKQKWWRKFSKILDTNGGRDFTSSVVGGSGVHSAGIGASDAGLRRRPGLRGKRVVAGRSDNEHAINEFYEEFGHDTDNDYVEEDLSIRLSDIDVANAGDVNNSIAAADNKSKRGNSPGISRNNNNNAGSKHTQYVHQLQNGLEIIHNSFKSF</sequence>
<dbReference type="InterPro" id="IPR007632">
    <property type="entry name" value="Anoctamin"/>
</dbReference>
<feature type="region of interest" description="Disordered" evidence="5">
    <location>
        <begin position="1144"/>
        <end position="1168"/>
    </location>
</feature>
<feature type="compositionally biased region" description="Polar residues" evidence="5">
    <location>
        <begin position="842"/>
        <end position="851"/>
    </location>
</feature>
<feature type="transmembrane region" description="Helical" evidence="6">
    <location>
        <begin position="708"/>
        <end position="734"/>
    </location>
</feature>
<evidence type="ECO:0000256" key="3">
    <source>
        <dbReference type="ARBA" id="ARBA00022989"/>
    </source>
</evidence>
<feature type="region of interest" description="Disordered" evidence="5">
    <location>
        <begin position="52"/>
        <end position="79"/>
    </location>
</feature>
<evidence type="ECO:0000256" key="2">
    <source>
        <dbReference type="ARBA" id="ARBA00022692"/>
    </source>
</evidence>
<dbReference type="PANTHER" id="PTHR12308">
    <property type="entry name" value="ANOCTAMIN"/>
    <property type="match status" value="1"/>
</dbReference>
<feature type="compositionally biased region" description="Polar residues" evidence="5">
    <location>
        <begin position="1156"/>
        <end position="1168"/>
    </location>
</feature>
<evidence type="ECO:0000256" key="1">
    <source>
        <dbReference type="ARBA" id="ARBA00004141"/>
    </source>
</evidence>
<feature type="compositionally biased region" description="Polar residues" evidence="5">
    <location>
        <begin position="269"/>
        <end position="282"/>
    </location>
</feature>
<reference evidence="8" key="1">
    <citation type="submission" date="2022-07" db="EMBL/GenBank/DDBJ databases">
        <title>Phylogenomic reconstructions and comparative analyses of Kickxellomycotina fungi.</title>
        <authorList>
            <person name="Reynolds N.K."/>
            <person name="Stajich J.E."/>
            <person name="Barry K."/>
            <person name="Grigoriev I.V."/>
            <person name="Crous P."/>
            <person name="Smith M.E."/>
        </authorList>
    </citation>
    <scope>NUCLEOTIDE SEQUENCE</scope>
    <source>
        <strain evidence="8">NBRC 100468</strain>
    </source>
</reference>